<evidence type="ECO:0000256" key="7">
    <source>
        <dbReference type="PIRSR" id="PIRSR001434-2"/>
    </source>
</evidence>
<proteinExistence type="inferred from homology"/>
<dbReference type="CDD" id="cd00614">
    <property type="entry name" value="CGS_like"/>
    <property type="match status" value="1"/>
</dbReference>
<sequence>MQLQTEALHAGYEKDTQRTMAVPMYMSTAFDFGSTDFAASSFNLQQGTDNVYTRVGNPTTAVLEKRFAVLEGGSGALAVSSGMSAIFYSILNVAQAGDNIIVANQLYGGTVTLFSQTLKRLGIEARFFDIHSPDAIEALVDEHTKCLFFESITNPSIDVPNFEVLIAIANKHNIITIVDNTVATPMLCQPLLLGVDVVVHSASKYTTGQGLAIGGLIVERKDLAEKIKGNARYPDFNTPEVSYHGLVFADSVVSGILFTFRARMVLMRDTGAVLSPFNAWLFIQGVETLSLRMKQHSQSALSIAQWLEKHPRVKKVNYPLLESDKSYANAQKYLAKGASGLLSFEVEDFETAKKVLDSVQIFSIVANIGDSKSIINHSASTTHQQLSPEELKKAGVSAGLIRLSVGLEDSDDLIADLKSALDA</sequence>
<dbReference type="InterPro" id="IPR000277">
    <property type="entry name" value="Cys/Met-Metab_PyrdxlP-dep_enz"/>
</dbReference>
<keyword evidence="10" id="KW-1185">Reference proteome</keyword>
<keyword evidence="3 9" id="KW-0808">Transferase</keyword>
<gene>
    <name evidence="9" type="ordered locus">Sulku_0790</name>
</gene>
<dbReference type="STRING" id="709032.Sulku_0790"/>
<evidence type="ECO:0000256" key="8">
    <source>
        <dbReference type="RuleBase" id="RU362118"/>
    </source>
</evidence>
<evidence type="ECO:0000256" key="4">
    <source>
        <dbReference type="ARBA" id="ARBA00022898"/>
    </source>
</evidence>
<dbReference type="FunFam" id="3.40.640.10:FF:000035">
    <property type="entry name" value="O-succinylhomoserine sulfhydrylase"/>
    <property type="match status" value="1"/>
</dbReference>
<dbReference type="PANTHER" id="PTHR43797">
    <property type="entry name" value="HOMOCYSTEINE/CYSTEINE SYNTHASE"/>
    <property type="match status" value="1"/>
</dbReference>
<evidence type="ECO:0000256" key="1">
    <source>
        <dbReference type="ARBA" id="ARBA00001933"/>
    </source>
</evidence>
<comment type="subunit">
    <text evidence="2">Homotetramer.</text>
</comment>
<dbReference type="Pfam" id="PF01053">
    <property type="entry name" value="Cys_Met_Meta_PP"/>
    <property type="match status" value="1"/>
</dbReference>
<name>E4U1M0_SULKY</name>
<dbReference type="GO" id="GO:0006535">
    <property type="term" value="P:cysteine biosynthetic process from serine"/>
    <property type="evidence" value="ECO:0007669"/>
    <property type="project" value="TreeGrafter"/>
</dbReference>
<dbReference type="GO" id="GO:0030170">
    <property type="term" value="F:pyridoxal phosphate binding"/>
    <property type="evidence" value="ECO:0007669"/>
    <property type="project" value="InterPro"/>
</dbReference>
<dbReference type="Gene3D" id="3.90.1150.10">
    <property type="entry name" value="Aspartate Aminotransferase, domain 1"/>
    <property type="match status" value="1"/>
</dbReference>
<dbReference type="SUPFAM" id="SSF53383">
    <property type="entry name" value="PLP-dependent transferases"/>
    <property type="match status" value="1"/>
</dbReference>
<dbReference type="InterPro" id="IPR015421">
    <property type="entry name" value="PyrdxlP-dep_Trfase_major"/>
</dbReference>
<dbReference type="GO" id="GO:0005737">
    <property type="term" value="C:cytoplasm"/>
    <property type="evidence" value="ECO:0007669"/>
    <property type="project" value="TreeGrafter"/>
</dbReference>
<evidence type="ECO:0000256" key="6">
    <source>
        <dbReference type="ARBA" id="ARBA00071157"/>
    </source>
</evidence>
<feature type="modified residue" description="N6-(pyridoxal phosphate)lysine" evidence="7">
    <location>
        <position position="204"/>
    </location>
</feature>
<dbReference type="Proteomes" id="UP000008721">
    <property type="component" value="Chromosome"/>
</dbReference>
<dbReference type="InterPro" id="IPR015422">
    <property type="entry name" value="PyrdxlP-dep_Trfase_small"/>
</dbReference>
<dbReference type="Gene3D" id="3.40.640.10">
    <property type="entry name" value="Type I PLP-dependent aspartate aminotransferase-like (Major domain)"/>
    <property type="match status" value="1"/>
</dbReference>
<accession>E4U1M0</accession>
<dbReference type="InterPro" id="IPR015424">
    <property type="entry name" value="PyrdxlP-dep_Trfase"/>
</dbReference>
<dbReference type="HOGENOM" id="CLU_018986_4_0_7"/>
<organism evidence="9 10">
    <name type="scientific">Sulfuricurvum kujiense (strain ATCC BAA-921 / DSM 16994 / JCM 11577 / YK-1)</name>
    <dbReference type="NCBI Taxonomy" id="709032"/>
    <lineage>
        <taxon>Bacteria</taxon>
        <taxon>Pseudomonadati</taxon>
        <taxon>Campylobacterota</taxon>
        <taxon>Epsilonproteobacteria</taxon>
        <taxon>Campylobacterales</taxon>
        <taxon>Sulfurimonadaceae</taxon>
        <taxon>Sulfuricurvum</taxon>
    </lineage>
</organism>
<dbReference type="RefSeq" id="WP_013459653.1">
    <property type="nucleotide sequence ID" value="NC_014762.1"/>
</dbReference>
<evidence type="ECO:0000256" key="2">
    <source>
        <dbReference type="ARBA" id="ARBA00011881"/>
    </source>
</evidence>
<reference evidence="9 10" key="1">
    <citation type="journal article" date="2012" name="Stand. Genomic Sci.">
        <title>Complete genome sequence of the sulfur compounds oxidizing chemolithoautotroph Sulfuricurvum kujiense type strain (YK-1(T)).</title>
        <authorList>
            <person name="Han C."/>
            <person name="Kotsyurbenko O."/>
            <person name="Chertkov O."/>
            <person name="Held B."/>
            <person name="Lapidus A."/>
            <person name="Nolan M."/>
            <person name="Lucas S."/>
            <person name="Hammon N."/>
            <person name="Deshpande S."/>
            <person name="Cheng J.F."/>
            <person name="Tapia R."/>
            <person name="Goodwin L.A."/>
            <person name="Pitluck S."/>
            <person name="Liolios K."/>
            <person name="Pagani I."/>
            <person name="Ivanova N."/>
            <person name="Mavromatis K."/>
            <person name="Mikhailova N."/>
            <person name="Pati A."/>
            <person name="Chen A."/>
            <person name="Palaniappan K."/>
            <person name="Land M."/>
            <person name="Hauser L."/>
            <person name="Chang Y.J."/>
            <person name="Jeffries C.D."/>
            <person name="Brambilla E.M."/>
            <person name="Rohde M."/>
            <person name="Spring S."/>
            <person name="Sikorski J."/>
            <person name="Goker M."/>
            <person name="Woyke T."/>
            <person name="Bristow J."/>
            <person name="Eisen J.A."/>
            <person name="Markowitz V."/>
            <person name="Hugenholtz P."/>
            <person name="Kyrpides N.C."/>
            <person name="Klenk H.P."/>
            <person name="Detter J.C."/>
        </authorList>
    </citation>
    <scope>NUCLEOTIDE SEQUENCE [LARGE SCALE GENOMIC DNA]</scope>
    <source>
        <strain evidence="10">ATCC BAA-921 / DSM 16994 / JCM 11577 / YK-1</strain>
    </source>
</reference>
<dbReference type="OrthoDB" id="9805807at2"/>
<dbReference type="NCBIfam" id="TIGR01326">
    <property type="entry name" value="OAH_OAS_sulfhy"/>
    <property type="match status" value="1"/>
</dbReference>
<keyword evidence="4 7" id="KW-0663">Pyridoxal phosphate</keyword>
<dbReference type="PIRSF" id="PIRSF001434">
    <property type="entry name" value="CGS"/>
    <property type="match status" value="1"/>
</dbReference>
<dbReference type="EMBL" id="CP002355">
    <property type="protein sequence ID" value="ADR33456.1"/>
    <property type="molecule type" value="Genomic_DNA"/>
</dbReference>
<comment type="similarity">
    <text evidence="5">Belongs to the trans-sulfuration enzymes family. MetZ subfamily.</text>
</comment>
<dbReference type="eggNOG" id="COG2873">
    <property type="taxonomic scope" value="Bacteria"/>
</dbReference>
<dbReference type="AlphaFoldDB" id="E4U1M0"/>
<dbReference type="GO" id="GO:0004124">
    <property type="term" value="F:cysteine synthase activity"/>
    <property type="evidence" value="ECO:0007669"/>
    <property type="project" value="TreeGrafter"/>
</dbReference>
<dbReference type="PANTHER" id="PTHR43797:SF2">
    <property type="entry name" value="HOMOCYSTEINE_CYSTEINE SYNTHASE"/>
    <property type="match status" value="1"/>
</dbReference>
<dbReference type="GO" id="GO:0019346">
    <property type="term" value="P:transsulfuration"/>
    <property type="evidence" value="ECO:0007669"/>
    <property type="project" value="InterPro"/>
</dbReference>
<dbReference type="InterPro" id="IPR006235">
    <property type="entry name" value="OAc-hSer/O-AcSer_sulfhydrylase"/>
</dbReference>
<dbReference type="FunFam" id="3.90.1150.10:FF:000033">
    <property type="entry name" value="Cystathionine gamma-synthase"/>
    <property type="match status" value="1"/>
</dbReference>
<evidence type="ECO:0000256" key="5">
    <source>
        <dbReference type="ARBA" id="ARBA00060995"/>
    </source>
</evidence>
<dbReference type="KEGG" id="sku:Sulku_0790"/>
<comment type="cofactor">
    <cofactor evidence="1 8">
        <name>pyridoxal 5'-phosphate</name>
        <dbReference type="ChEBI" id="CHEBI:597326"/>
    </cofactor>
</comment>
<evidence type="ECO:0000313" key="9">
    <source>
        <dbReference type="EMBL" id="ADR33456.1"/>
    </source>
</evidence>
<protein>
    <recommendedName>
        <fullName evidence="6">O-succinylhomoserine sulfhydrylase</fullName>
    </recommendedName>
</protein>
<evidence type="ECO:0000256" key="3">
    <source>
        <dbReference type="ARBA" id="ARBA00022679"/>
    </source>
</evidence>
<dbReference type="GO" id="GO:0003961">
    <property type="term" value="F:O-acetylhomoserine aminocarboxypropyltransferase activity"/>
    <property type="evidence" value="ECO:0007669"/>
    <property type="project" value="TreeGrafter"/>
</dbReference>
<evidence type="ECO:0000313" key="10">
    <source>
        <dbReference type="Proteomes" id="UP000008721"/>
    </source>
</evidence>
<dbReference type="GO" id="GO:0071269">
    <property type="term" value="P:L-homocysteine biosynthetic process"/>
    <property type="evidence" value="ECO:0007669"/>
    <property type="project" value="TreeGrafter"/>
</dbReference>